<protein>
    <recommendedName>
        <fullName evidence="3">Type II toxin-antitoxin system RelE/ParE family toxin</fullName>
    </recommendedName>
</protein>
<name>A0ABT9BH81_9BACT</name>
<dbReference type="Gene3D" id="3.30.2310.20">
    <property type="entry name" value="RelE-like"/>
    <property type="match status" value="1"/>
</dbReference>
<keyword evidence="2" id="KW-1185">Reference proteome</keyword>
<gene>
    <name evidence="1" type="ORF">Q5H93_22930</name>
</gene>
<sequence>MKLLLVAAARIVGKAFTLAIFTFCQRTVAPLPWAYPAFSFEGIRFENVRRAVFRKHYVLLYRVTDTQVLFLDIFHTAQRPTDLLDIVLD</sequence>
<comment type="caution">
    <text evidence="1">The sequence shown here is derived from an EMBL/GenBank/DDBJ whole genome shotgun (WGS) entry which is preliminary data.</text>
</comment>
<evidence type="ECO:0000313" key="1">
    <source>
        <dbReference type="EMBL" id="MDO7877612.1"/>
    </source>
</evidence>
<dbReference type="EMBL" id="JAUQSY010000022">
    <property type="protein sequence ID" value="MDO7877612.1"/>
    <property type="molecule type" value="Genomic_DNA"/>
</dbReference>
<dbReference type="RefSeq" id="WP_305009059.1">
    <property type="nucleotide sequence ID" value="NZ_JAUQSY010000022.1"/>
</dbReference>
<proteinExistence type="predicted"/>
<accession>A0ABT9BH81</accession>
<evidence type="ECO:0000313" key="2">
    <source>
        <dbReference type="Proteomes" id="UP001176429"/>
    </source>
</evidence>
<dbReference type="InterPro" id="IPR035093">
    <property type="entry name" value="RelE/ParE_toxin_dom_sf"/>
</dbReference>
<evidence type="ECO:0008006" key="3">
    <source>
        <dbReference type="Google" id="ProtNLM"/>
    </source>
</evidence>
<dbReference type="Proteomes" id="UP001176429">
    <property type="component" value="Unassembled WGS sequence"/>
</dbReference>
<reference evidence="1" key="1">
    <citation type="submission" date="2023-07" db="EMBL/GenBank/DDBJ databases">
        <authorList>
            <person name="Kim M.K."/>
        </authorList>
    </citation>
    <scope>NUCLEOTIDE SEQUENCE</scope>
    <source>
        <strain evidence="1">ASUV-10-1</strain>
    </source>
</reference>
<organism evidence="1 2">
    <name type="scientific">Hymenobacter aranciens</name>
    <dbReference type="NCBI Taxonomy" id="3063996"/>
    <lineage>
        <taxon>Bacteria</taxon>
        <taxon>Pseudomonadati</taxon>
        <taxon>Bacteroidota</taxon>
        <taxon>Cytophagia</taxon>
        <taxon>Cytophagales</taxon>
        <taxon>Hymenobacteraceae</taxon>
        <taxon>Hymenobacter</taxon>
    </lineage>
</organism>